<evidence type="ECO:0000313" key="7">
    <source>
        <dbReference type="Proteomes" id="UP001185927"/>
    </source>
</evidence>
<dbReference type="Pfam" id="PF00005">
    <property type="entry name" value="ABC_tran"/>
    <property type="match status" value="2"/>
</dbReference>
<keyword evidence="4 6" id="KW-0067">ATP-binding</keyword>
<dbReference type="PROSITE" id="PS50893">
    <property type="entry name" value="ABC_TRANSPORTER_2"/>
    <property type="match status" value="2"/>
</dbReference>
<evidence type="ECO:0000256" key="1">
    <source>
        <dbReference type="ARBA" id="ARBA00005417"/>
    </source>
</evidence>
<dbReference type="InterPro" id="IPR050319">
    <property type="entry name" value="ABC_transp_ATP-bind"/>
</dbReference>
<dbReference type="SUPFAM" id="SSF52540">
    <property type="entry name" value="P-loop containing nucleoside triphosphate hydrolases"/>
    <property type="match status" value="2"/>
</dbReference>
<keyword evidence="2" id="KW-0813">Transport</keyword>
<dbReference type="CDD" id="cd03257">
    <property type="entry name" value="ABC_NikE_OppD_transporters"/>
    <property type="match status" value="2"/>
</dbReference>
<dbReference type="InterPro" id="IPR003439">
    <property type="entry name" value="ABC_transporter-like_ATP-bd"/>
</dbReference>
<keyword evidence="7" id="KW-1185">Reference proteome</keyword>
<sequence>MTVDLMTPEQTLVQEFAVVVENLGVALDDGTEIVGEINFGLLAGEVLGVVGESGSGKTTVGTALLGYARPGARIYSGRVLVGGVDVLGLAGAELQAVRGQRAAYVPQDPGSALDPGQRVGALLREVLVQHLPGIPNNEIESQIMKVIADVGLPAEPGFLRLFPHQLSGGQQQRVVIAAAFALRPTLVVLDEPTTALDVTTQARILETLRELCTRHRVAAVYVSHDLAVVKDIADRVLVLYAGRVVERAARSTLFVAPAHPYTQGLLAAIPDVAERTALAPIPGIAPVPGRRPSGCAFAPRCVLATDACRHETPAQVLVGSGQYAACVNLEVATLRPKTPVPLPAAVSAVAATPLLVVRGANAYYGATHVVRDVSLTVGVGECLAVVGESGSGKTTLARGLAGIGERFEAEVTLAGTPVPARARKRAPETRKSVQLVFQNPQRALNPRRTVGDTLRAVVRHFESIGRVEADRRVLAVLDRVALAPRVAGLRPRDLSGGERQRVAIARALLCEPALLICDEITSALDVSVQAAVLELLRGLQDDGLSLLFVTHDLGVVRAVADRVLVLRAGRVVEQGSVSDVLDNPRNSYTQTLIGDSPSLRRNDFRYRGEIA</sequence>
<dbReference type="InterPro" id="IPR027417">
    <property type="entry name" value="P-loop_NTPase"/>
</dbReference>
<evidence type="ECO:0000256" key="4">
    <source>
        <dbReference type="ARBA" id="ARBA00022840"/>
    </source>
</evidence>
<evidence type="ECO:0000259" key="5">
    <source>
        <dbReference type="PROSITE" id="PS50893"/>
    </source>
</evidence>
<accession>A0ABU4C610</accession>
<dbReference type="GO" id="GO:0005524">
    <property type="term" value="F:ATP binding"/>
    <property type="evidence" value="ECO:0007669"/>
    <property type="project" value="UniProtKB-KW"/>
</dbReference>
<dbReference type="EMBL" id="JAWLKB010000071">
    <property type="protein sequence ID" value="MDV6271719.1"/>
    <property type="molecule type" value="Genomic_DNA"/>
</dbReference>
<reference evidence="6 7" key="1">
    <citation type="submission" date="2023-10" db="EMBL/GenBank/DDBJ databases">
        <title>Development of a sustainable strategy for remediation of hydrocarbon-contaminated territories based on the waste exchange concept.</title>
        <authorList>
            <person name="Krivoruchko A."/>
        </authorList>
    </citation>
    <scope>NUCLEOTIDE SEQUENCE [LARGE SCALE GENOMIC DNA]</scope>
    <source>
        <strain evidence="6 7">IEGM 1203</strain>
    </source>
</reference>
<evidence type="ECO:0000256" key="2">
    <source>
        <dbReference type="ARBA" id="ARBA00022448"/>
    </source>
</evidence>
<gene>
    <name evidence="6" type="ORF">R3Q16_34595</name>
</gene>
<dbReference type="InterPro" id="IPR013563">
    <property type="entry name" value="Oligopep_ABC_C"/>
</dbReference>
<dbReference type="InterPro" id="IPR003593">
    <property type="entry name" value="AAA+_ATPase"/>
</dbReference>
<dbReference type="PANTHER" id="PTHR43776:SF7">
    <property type="entry name" value="D,D-DIPEPTIDE TRANSPORT ATP-BINDING PROTEIN DDPF-RELATED"/>
    <property type="match status" value="1"/>
</dbReference>
<evidence type="ECO:0000313" key="6">
    <source>
        <dbReference type="EMBL" id="MDV6271719.1"/>
    </source>
</evidence>
<evidence type="ECO:0000256" key="3">
    <source>
        <dbReference type="ARBA" id="ARBA00022741"/>
    </source>
</evidence>
<dbReference type="PROSITE" id="PS00211">
    <property type="entry name" value="ABC_TRANSPORTER_1"/>
    <property type="match status" value="2"/>
</dbReference>
<dbReference type="RefSeq" id="WP_317546362.1">
    <property type="nucleotide sequence ID" value="NZ_JAWLKB010000071.1"/>
</dbReference>
<proteinExistence type="inferred from homology"/>
<feature type="domain" description="ABC transporter" evidence="5">
    <location>
        <begin position="18"/>
        <end position="266"/>
    </location>
</feature>
<dbReference type="NCBIfam" id="NF008453">
    <property type="entry name" value="PRK11308.1"/>
    <property type="match status" value="2"/>
</dbReference>
<organism evidence="6 7">
    <name type="scientific">Rhodococcus globerulus</name>
    <dbReference type="NCBI Taxonomy" id="33008"/>
    <lineage>
        <taxon>Bacteria</taxon>
        <taxon>Bacillati</taxon>
        <taxon>Actinomycetota</taxon>
        <taxon>Actinomycetes</taxon>
        <taxon>Mycobacteriales</taxon>
        <taxon>Nocardiaceae</taxon>
        <taxon>Rhodococcus</taxon>
    </lineage>
</organism>
<protein>
    <submittedName>
        <fullName evidence="6">ABC transporter ATP-binding protein</fullName>
    </submittedName>
</protein>
<dbReference type="Gene3D" id="3.40.50.300">
    <property type="entry name" value="P-loop containing nucleotide triphosphate hydrolases"/>
    <property type="match status" value="2"/>
</dbReference>
<dbReference type="Pfam" id="PF08352">
    <property type="entry name" value="oligo_HPY"/>
    <property type="match status" value="2"/>
</dbReference>
<dbReference type="SMART" id="SM00382">
    <property type="entry name" value="AAA"/>
    <property type="match status" value="2"/>
</dbReference>
<feature type="domain" description="ABC transporter" evidence="5">
    <location>
        <begin position="355"/>
        <end position="593"/>
    </location>
</feature>
<dbReference type="InterPro" id="IPR017871">
    <property type="entry name" value="ABC_transporter-like_CS"/>
</dbReference>
<comment type="caution">
    <text evidence="6">The sequence shown here is derived from an EMBL/GenBank/DDBJ whole genome shotgun (WGS) entry which is preliminary data.</text>
</comment>
<dbReference type="NCBIfam" id="TIGR01727">
    <property type="entry name" value="oligo_HPY"/>
    <property type="match status" value="1"/>
</dbReference>
<dbReference type="PANTHER" id="PTHR43776">
    <property type="entry name" value="TRANSPORT ATP-BINDING PROTEIN"/>
    <property type="match status" value="1"/>
</dbReference>
<name>A0ABU4C610_RHOGO</name>
<dbReference type="Proteomes" id="UP001185927">
    <property type="component" value="Unassembled WGS sequence"/>
</dbReference>
<comment type="similarity">
    <text evidence="1">Belongs to the ABC transporter superfamily.</text>
</comment>
<keyword evidence="3" id="KW-0547">Nucleotide-binding</keyword>